<name>A0AAD3H085_9STRA</name>
<comment type="caution">
    <text evidence="3">The sequence shown here is derived from an EMBL/GenBank/DDBJ whole genome shotgun (WGS) entry which is preliminary data.</text>
</comment>
<organism evidence="3 4">
    <name type="scientific">Chaetoceros tenuissimus</name>
    <dbReference type="NCBI Taxonomy" id="426638"/>
    <lineage>
        <taxon>Eukaryota</taxon>
        <taxon>Sar</taxon>
        <taxon>Stramenopiles</taxon>
        <taxon>Ochrophyta</taxon>
        <taxon>Bacillariophyta</taxon>
        <taxon>Coscinodiscophyceae</taxon>
        <taxon>Chaetocerotophycidae</taxon>
        <taxon>Chaetocerotales</taxon>
        <taxon>Chaetocerotaceae</taxon>
        <taxon>Chaetoceros</taxon>
    </lineage>
</organism>
<evidence type="ECO:0000256" key="2">
    <source>
        <dbReference type="SAM" id="Phobius"/>
    </source>
</evidence>
<feature type="transmembrane region" description="Helical" evidence="2">
    <location>
        <begin position="195"/>
        <end position="217"/>
    </location>
</feature>
<reference evidence="3 4" key="1">
    <citation type="journal article" date="2021" name="Sci. Rep.">
        <title>The genome of the diatom Chaetoceros tenuissimus carries an ancient integrated fragment of an extant virus.</title>
        <authorList>
            <person name="Hongo Y."/>
            <person name="Kimura K."/>
            <person name="Takaki Y."/>
            <person name="Yoshida Y."/>
            <person name="Baba S."/>
            <person name="Kobayashi G."/>
            <person name="Nagasaki K."/>
            <person name="Hano T."/>
            <person name="Tomaru Y."/>
        </authorList>
    </citation>
    <scope>NUCLEOTIDE SEQUENCE [LARGE SCALE GENOMIC DNA]</scope>
    <source>
        <strain evidence="3 4">NIES-3715</strain>
    </source>
</reference>
<proteinExistence type="predicted"/>
<dbReference type="Proteomes" id="UP001054902">
    <property type="component" value="Unassembled WGS sequence"/>
</dbReference>
<feature type="transmembrane region" description="Helical" evidence="2">
    <location>
        <begin position="80"/>
        <end position="98"/>
    </location>
</feature>
<accession>A0AAD3H085</accession>
<feature type="transmembrane region" description="Helical" evidence="2">
    <location>
        <begin position="155"/>
        <end position="174"/>
    </location>
</feature>
<feature type="transmembrane region" description="Helical" evidence="2">
    <location>
        <begin position="341"/>
        <end position="364"/>
    </location>
</feature>
<keyword evidence="2" id="KW-0812">Transmembrane</keyword>
<feature type="transmembrane region" description="Helical" evidence="2">
    <location>
        <begin position="307"/>
        <end position="329"/>
    </location>
</feature>
<evidence type="ECO:0000256" key="1">
    <source>
        <dbReference type="SAM" id="MobiDB-lite"/>
    </source>
</evidence>
<dbReference type="EMBL" id="BLLK01000020">
    <property type="protein sequence ID" value="GFH45348.1"/>
    <property type="molecule type" value="Genomic_DNA"/>
</dbReference>
<feature type="transmembrane region" description="Helical" evidence="2">
    <location>
        <begin position="262"/>
        <end position="282"/>
    </location>
</feature>
<feature type="transmembrane region" description="Helical" evidence="2">
    <location>
        <begin position="384"/>
        <end position="403"/>
    </location>
</feature>
<gene>
    <name evidence="3" type="ORF">CTEN210_01822</name>
</gene>
<feature type="compositionally biased region" description="Polar residues" evidence="1">
    <location>
        <begin position="38"/>
        <end position="57"/>
    </location>
</feature>
<keyword evidence="2" id="KW-0472">Membrane</keyword>
<keyword evidence="2" id="KW-1133">Transmembrane helix</keyword>
<protein>
    <recommendedName>
        <fullName evidence="5">Transmembrane protein</fullName>
    </recommendedName>
</protein>
<evidence type="ECO:0000313" key="3">
    <source>
        <dbReference type="EMBL" id="GFH45348.1"/>
    </source>
</evidence>
<feature type="region of interest" description="Disordered" evidence="1">
    <location>
        <begin position="22"/>
        <end position="61"/>
    </location>
</feature>
<keyword evidence="4" id="KW-1185">Reference proteome</keyword>
<feature type="transmembrane region" description="Helical" evidence="2">
    <location>
        <begin position="223"/>
        <end position="242"/>
    </location>
</feature>
<dbReference type="AlphaFoldDB" id="A0AAD3H085"/>
<evidence type="ECO:0008006" key="5">
    <source>
        <dbReference type="Google" id="ProtNLM"/>
    </source>
</evidence>
<evidence type="ECO:0000313" key="4">
    <source>
        <dbReference type="Proteomes" id="UP001054902"/>
    </source>
</evidence>
<sequence>MTSLLKFPIRFFGNAEEAVVDAEDENETNNLNDDASRDQPNQAEIDNSNNETETLRSANDEETVKKRTELKKEIIHNKKSGCYIVIFLSSFVNLFFLADLSFTDILKLVGSQPLAPDDVQVEMASAPSIAPSISPVQISPAQVGIDAMKSVNYEIMFGSISCLLTFLILIFDYFRYLHQKFDFEKVLDGKLERGSLIFLILWWLVGTGIMTSAGGVAYRVLNTYFSCWLCLYMSVYTFNEWLAENDILSWKELTSLSLTLPYWFVVLIISIIEFGTAGDVLVKLKRFTKNESEVRKPLGELDEIDKATYAISVGVISCMFAFLAIMIHYEFCFRRIKRGGAIEIVVAMIQTLWWVVACLSLTSGEEIAGSVQGCEKLLNDDGDVLLLGNNLYFSLWLGLYASSQIVLKWKAQKAIDIMIEDLPNEEHLEQTNVEGSGL</sequence>